<gene>
    <name evidence="1" type="ORF">LCGC14_1577690</name>
</gene>
<evidence type="ECO:0000313" key="1">
    <source>
        <dbReference type="EMBL" id="KKM27141.1"/>
    </source>
</evidence>
<organism evidence="1">
    <name type="scientific">marine sediment metagenome</name>
    <dbReference type="NCBI Taxonomy" id="412755"/>
    <lineage>
        <taxon>unclassified sequences</taxon>
        <taxon>metagenomes</taxon>
        <taxon>ecological metagenomes</taxon>
    </lineage>
</organism>
<dbReference type="EMBL" id="LAZR01012380">
    <property type="protein sequence ID" value="KKM27141.1"/>
    <property type="molecule type" value="Genomic_DNA"/>
</dbReference>
<sequence length="123" mass="12957">MAAESVTTIISELSGLGENRVFTDHFVTTTTPTLGAKNRQIQASADANEALNLCGISTVELLCITCITNDVDIDLDFVSAFDADLTINEGESAVIPKPAGVVHIKNNDSSEVSIIDYLIIGSA</sequence>
<protein>
    <submittedName>
        <fullName evidence="1">Uncharacterized protein</fullName>
    </submittedName>
</protein>
<proteinExistence type="predicted"/>
<name>A0A0F9IHS4_9ZZZZ</name>
<reference evidence="1" key="1">
    <citation type="journal article" date="2015" name="Nature">
        <title>Complex archaea that bridge the gap between prokaryotes and eukaryotes.</title>
        <authorList>
            <person name="Spang A."/>
            <person name="Saw J.H."/>
            <person name="Jorgensen S.L."/>
            <person name="Zaremba-Niedzwiedzka K."/>
            <person name="Martijn J."/>
            <person name="Lind A.E."/>
            <person name="van Eijk R."/>
            <person name="Schleper C."/>
            <person name="Guy L."/>
            <person name="Ettema T.J."/>
        </authorList>
    </citation>
    <scope>NUCLEOTIDE SEQUENCE</scope>
</reference>
<accession>A0A0F9IHS4</accession>
<dbReference type="AlphaFoldDB" id="A0A0F9IHS4"/>
<comment type="caution">
    <text evidence="1">The sequence shown here is derived from an EMBL/GenBank/DDBJ whole genome shotgun (WGS) entry which is preliminary data.</text>
</comment>